<comment type="caution">
    <text evidence="1">The sequence shown here is derived from an EMBL/GenBank/DDBJ whole genome shotgun (WGS) entry which is preliminary data.</text>
</comment>
<evidence type="ECO:0000313" key="2">
    <source>
        <dbReference type="Proteomes" id="UP000517523"/>
    </source>
</evidence>
<organism evidence="1 2">
    <name type="scientific">Paenibacillus rhizosphaerae</name>
    <dbReference type="NCBI Taxonomy" id="297318"/>
    <lineage>
        <taxon>Bacteria</taxon>
        <taxon>Bacillati</taxon>
        <taxon>Bacillota</taxon>
        <taxon>Bacilli</taxon>
        <taxon>Bacillales</taxon>
        <taxon>Paenibacillaceae</taxon>
        <taxon>Paenibacillus</taxon>
    </lineage>
</organism>
<name>A0A839TYU8_9BACL</name>
<accession>A0A839TYU8</accession>
<evidence type="ECO:0000313" key="1">
    <source>
        <dbReference type="EMBL" id="MBB3132116.1"/>
    </source>
</evidence>
<gene>
    <name evidence="1" type="ORF">FHS19_006843</name>
</gene>
<reference evidence="1 2" key="1">
    <citation type="submission" date="2020-08" db="EMBL/GenBank/DDBJ databases">
        <title>Genomic Encyclopedia of Type Strains, Phase III (KMG-III): the genomes of soil and plant-associated and newly described type strains.</title>
        <authorList>
            <person name="Whitman W."/>
        </authorList>
    </citation>
    <scope>NUCLEOTIDE SEQUENCE [LARGE SCALE GENOMIC DNA]</scope>
    <source>
        <strain evidence="1 2">CECT 5831</strain>
    </source>
</reference>
<dbReference type="AlphaFoldDB" id="A0A839TYU8"/>
<dbReference type="Proteomes" id="UP000517523">
    <property type="component" value="Unassembled WGS sequence"/>
</dbReference>
<sequence length="63" mass="7131">MAYIAEWNIRHNGKKIAIGEEIPKDMKKEEIDRLLKIKAIKDPEAEAKAIKEAAAKKAKDEAE</sequence>
<proteinExistence type="predicted"/>
<dbReference type="RefSeq" id="WP_183587669.1">
    <property type="nucleotide sequence ID" value="NZ_JACHXJ010000012.1"/>
</dbReference>
<protein>
    <submittedName>
        <fullName evidence="1">Uncharacterized protein</fullName>
    </submittedName>
</protein>
<dbReference type="EMBL" id="JACHXJ010000012">
    <property type="protein sequence ID" value="MBB3132116.1"/>
    <property type="molecule type" value="Genomic_DNA"/>
</dbReference>